<dbReference type="RefSeq" id="WP_311425067.1">
    <property type="nucleotide sequence ID" value="NZ_JAVREH010000059.1"/>
</dbReference>
<keyword evidence="3" id="KW-1185">Reference proteome</keyword>
<accession>A0ABU2JG19</accession>
<dbReference type="SUPFAM" id="SSF52777">
    <property type="entry name" value="CoA-dependent acyltransferases"/>
    <property type="match status" value="2"/>
</dbReference>
<evidence type="ECO:0000313" key="3">
    <source>
        <dbReference type="Proteomes" id="UP001183176"/>
    </source>
</evidence>
<dbReference type="EMBL" id="JAVREH010000059">
    <property type="protein sequence ID" value="MDT0263924.1"/>
    <property type="molecule type" value="Genomic_DNA"/>
</dbReference>
<evidence type="ECO:0000313" key="2">
    <source>
        <dbReference type="EMBL" id="MDT0263924.1"/>
    </source>
</evidence>
<dbReference type="Gene3D" id="3.30.559.30">
    <property type="entry name" value="Nonribosomal peptide synthetase, condensation domain"/>
    <property type="match status" value="1"/>
</dbReference>
<evidence type="ECO:0000259" key="1">
    <source>
        <dbReference type="Pfam" id="PF00668"/>
    </source>
</evidence>
<gene>
    <name evidence="2" type="ORF">RM423_21340</name>
</gene>
<name>A0ABU2JG19_9ACTN</name>
<proteinExistence type="predicted"/>
<feature type="domain" description="Condensation" evidence="1">
    <location>
        <begin position="109"/>
        <end position="346"/>
    </location>
</feature>
<dbReference type="InterPro" id="IPR001242">
    <property type="entry name" value="Condensation_dom"/>
</dbReference>
<organism evidence="2 3">
    <name type="scientific">Jatrophihabitans lederbergiae</name>
    <dbReference type="NCBI Taxonomy" id="3075547"/>
    <lineage>
        <taxon>Bacteria</taxon>
        <taxon>Bacillati</taxon>
        <taxon>Actinomycetota</taxon>
        <taxon>Actinomycetes</taxon>
        <taxon>Jatrophihabitantales</taxon>
        <taxon>Jatrophihabitantaceae</taxon>
        <taxon>Jatrophihabitans</taxon>
    </lineage>
</organism>
<dbReference type="Proteomes" id="UP001183176">
    <property type="component" value="Unassembled WGS sequence"/>
</dbReference>
<reference evidence="3" key="1">
    <citation type="submission" date="2023-07" db="EMBL/GenBank/DDBJ databases">
        <title>30 novel species of actinomycetes from the DSMZ collection.</title>
        <authorList>
            <person name="Nouioui I."/>
        </authorList>
    </citation>
    <scope>NUCLEOTIDE SEQUENCE [LARGE SCALE GENOMIC DNA]</scope>
    <source>
        <strain evidence="3">DSM 44399</strain>
    </source>
</reference>
<dbReference type="InterPro" id="IPR023213">
    <property type="entry name" value="CAT-like_dom_sf"/>
</dbReference>
<dbReference type="Gene3D" id="3.30.559.10">
    <property type="entry name" value="Chloramphenicol acetyltransferase-like domain"/>
    <property type="match status" value="1"/>
</dbReference>
<comment type="caution">
    <text evidence="2">The sequence shown here is derived from an EMBL/GenBank/DDBJ whole genome shotgun (WGS) entry which is preliminary data.</text>
</comment>
<protein>
    <submittedName>
        <fullName evidence="2">Condensation domain-containing protein</fullName>
    </submittedName>
</protein>
<dbReference type="Pfam" id="PF00668">
    <property type="entry name" value="Condensation"/>
    <property type="match status" value="1"/>
</dbReference>
<sequence>MRFREDGAVGEAVSDDVASTTMPASWAQAARLRNHERYGGYDALYNLFFADTGQTFDNVSRAIRSTLERESTYRITGGGRASDGRMLVTVAAGPPEVVIDRVACGTPADAESWCRSVAARGFSVHDGALLWRVAVFEIESTDALAVGLICDHLVCDGRSLWLFERAVNCTHQRSTRLAQPYLSWARSQVTEFGRSMGEHGGLAQDFWRRYLAGGQADAASALDIAVPSAAAFRGVAVTVCAPLQSSLTDVRQAAVAQSVLPLAVVLAKVSAITMRHAVSDDVSLRFITHGRPPGYSRTHGFFADSLPFRADRSLLDGDQQAIHLVARFLEQASPYQDTPWDFIRTRCGGQPVPVDREPGDRQLVVNLVPYDVDQWPMGPLEPVVRHHGHIESLHVVVGLDATGPGRVSATFNPDHFDLPGVQSFVAALCYDLDRPT</sequence>